<feature type="transmembrane region" description="Helical" evidence="5">
    <location>
        <begin position="297"/>
        <end position="315"/>
    </location>
</feature>
<protein>
    <recommendedName>
        <fullName evidence="8">Sugar phosphate transporter domain-containing protein</fullName>
    </recommendedName>
</protein>
<feature type="transmembrane region" description="Helical" evidence="5">
    <location>
        <begin position="156"/>
        <end position="171"/>
    </location>
</feature>
<organism evidence="6 7">
    <name type="scientific">Nitzschia inconspicua</name>
    <dbReference type="NCBI Taxonomy" id="303405"/>
    <lineage>
        <taxon>Eukaryota</taxon>
        <taxon>Sar</taxon>
        <taxon>Stramenopiles</taxon>
        <taxon>Ochrophyta</taxon>
        <taxon>Bacillariophyta</taxon>
        <taxon>Bacillariophyceae</taxon>
        <taxon>Bacillariophycidae</taxon>
        <taxon>Bacillariales</taxon>
        <taxon>Bacillariaceae</taxon>
        <taxon>Nitzschia</taxon>
    </lineage>
</organism>
<keyword evidence="4 5" id="KW-0472">Membrane</keyword>
<evidence type="ECO:0008006" key="8">
    <source>
        <dbReference type="Google" id="ProtNLM"/>
    </source>
</evidence>
<dbReference type="OrthoDB" id="5547497at2759"/>
<sequence length="372" mass="40791">MGTILPSATPSSSPSLVLSPTSGTAFTSHGAQLGYLVFNFVSSVVITFINDAVFIKAEFGYPAYLCLNGFVATYMGTEIMRWFSLVEPIKNKVPSLLEPNFLLLVIVVGLSKTLNNASLKHNSMGFYQIFKLLVTPLVVLLEYVMDGTSLSTQRQIWLFWICLCVLLSVHGDTEFSVVGTMWASIWIPIAAIYKVQWSRVRKLYGCSTLSLMHAVMPYAIIGQLFLAPIMDPPGIRNYQWTTEAIILLTLSGLAAFFVTFSGFLVVGNVGPLAHTLLGPLKTGVAILASKFQNDTQYSFVQILGAIGALISLALYTHVTITERQQILFLPHQQYQLVLPLSPDEHGGGEVEHENGIKPIPEAAAKLLHNHIS</sequence>
<evidence type="ECO:0000313" key="6">
    <source>
        <dbReference type="EMBL" id="KAG7356772.1"/>
    </source>
</evidence>
<accession>A0A9K3PR97</accession>
<comment type="subcellular location">
    <subcellularLocation>
        <location evidence="1">Membrane</location>
        <topology evidence="1">Multi-pass membrane protein</topology>
    </subcellularLocation>
</comment>
<evidence type="ECO:0000256" key="2">
    <source>
        <dbReference type="ARBA" id="ARBA00022692"/>
    </source>
</evidence>
<keyword evidence="2 5" id="KW-0812">Transmembrane</keyword>
<feature type="transmembrane region" description="Helical" evidence="5">
    <location>
        <begin position="177"/>
        <end position="196"/>
    </location>
</feature>
<reference evidence="6" key="2">
    <citation type="submission" date="2021-04" db="EMBL/GenBank/DDBJ databases">
        <authorList>
            <person name="Podell S."/>
        </authorList>
    </citation>
    <scope>NUCLEOTIDE SEQUENCE</scope>
    <source>
        <strain evidence="6">Hildebrandi</strain>
    </source>
</reference>
<evidence type="ECO:0000313" key="7">
    <source>
        <dbReference type="Proteomes" id="UP000693970"/>
    </source>
</evidence>
<feature type="transmembrane region" description="Helical" evidence="5">
    <location>
        <begin position="33"/>
        <end position="55"/>
    </location>
</feature>
<evidence type="ECO:0000256" key="5">
    <source>
        <dbReference type="SAM" id="Phobius"/>
    </source>
</evidence>
<proteinExistence type="predicted"/>
<gene>
    <name evidence="6" type="ORF">IV203_001458</name>
</gene>
<keyword evidence="3 5" id="KW-1133">Transmembrane helix</keyword>
<feature type="transmembrane region" description="Helical" evidence="5">
    <location>
        <begin position="203"/>
        <end position="225"/>
    </location>
</feature>
<comment type="caution">
    <text evidence="6">The sequence shown here is derived from an EMBL/GenBank/DDBJ whole genome shotgun (WGS) entry which is preliminary data.</text>
</comment>
<dbReference type="AlphaFoldDB" id="A0A9K3PR97"/>
<feature type="transmembrane region" description="Helical" evidence="5">
    <location>
        <begin position="245"/>
        <end position="265"/>
    </location>
</feature>
<evidence type="ECO:0000256" key="4">
    <source>
        <dbReference type="ARBA" id="ARBA00023136"/>
    </source>
</evidence>
<dbReference type="GO" id="GO:0016020">
    <property type="term" value="C:membrane"/>
    <property type="evidence" value="ECO:0007669"/>
    <property type="project" value="UniProtKB-SubCell"/>
</dbReference>
<evidence type="ECO:0000256" key="3">
    <source>
        <dbReference type="ARBA" id="ARBA00022989"/>
    </source>
</evidence>
<dbReference type="Proteomes" id="UP000693970">
    <property type="component" value="Unassembled WGS sequence"/>
</dbReference>
<reference evidence="6" key="1">
    <citation type="journal article" date="2021" name="Sci. Rep.">
        <title>Diploid genomic architecture of Nitzschia inconspicua, an elite biomass production diatom.</title>
        <authorList>
            <person name="Oliver A."/>
            <person name="Podell S."/>
            <person name="Pinowska A."/>
            <person name="Traller J.C."/>
            <person name="Smith S.R."/>
            <person name="McClure R."/>
            <person name="Beliaev A."/>
            <person name="Bohutskyi P."/>
            <person name="Hill E.A."/>
            <person name="Rabines A."/>
            <person name="Zheng H."/>
            <person name="Allen L.Z."/>
            <person name="Kuo A."/>
            <person name="Grigoriev I.V."/>
            <person name="Allen A.E."/>
            <person name="Hazlebeck D."/>
            <person name="Allen E.E."/>
        </authorList>
    </citation>
    <scope>NUCLEOTIDE SEQUENCE</scope>
    <source>
        <strain evidence="6">Hildebrandi</strain>
    </source>
</reference>
<dbReference type="EMBL" id="JAGRRH010000015">
    <property type="protein sequence ID" value="KAG7356772.1"/>
    <property type="molecule type" value="Genomic_DNA"/>
</dbReference>
<dbReference type="InterPro" id="IPR050186">
    <property type="entry name" value="TPT_transporter"/>
</dbReference>
<keyword evidence="7" id="KW-1185">Reference proteome</keyword>
<feature type="transmembrane region" description="Helical" evidence="5">
    <location>
        <begin position="126"/>
        <end position="144"/>
    </location>
</feature>
<dbReference type="PANTHER" id="PTHR11132">
    <property type="entry name" value="SOLUTE CARRIER FAMILY 35"/>
    <property type="match status" value="1"/>
</dbReference>
<name>A0A9K3PR97_9STRA</name>
<evidence type="ECO:0000256" key="1">
    <source>
        <dbReference type="ARBA" id="ARBA00004141"/>
    </source>
</evidence>